<comment type="catalytic activity">
    <reaction evidence="2">
        <text>alpha-L-fucose = beta-L-fucose</text>
        <dbReference type="Rhea" id="RHEA:25580"/>
        <dbReference type="ChEBI" id="CHEBI:42548"/>
        <dbReference type="ChEBI" id="CHEBI:42589"/>
        <dbReference type="EC" id="5.1.3.29"/>
    </reaction>
</comment>
<sequence>MPLKTIPRCLSPDLLHTLAAMGHGDEIGVDIPTLLDGVLQLLPLDQYVEMPVALMDPVPSDKAAGIEIPVWKQYRQLVDKHEGEKTKIEYVERFAFYDRAKKAFAVVHTGELAKYGNIILKKGVAM</sequence>
<evidence type="ECO:0000256" key="2">
    <source>
        <dbReference type="ARBA" id="ARBA00036324"/>
    </source>
</evidence>
<dbReference type="InterPro" id="IPR023750">
    <property type="entry name" value="RbsD-like_sf"/>
</dbReference>
<dbReference type="GO" id="GO:0006004">
    <property type="term" value="P:fucose metabolic process"/>
    <property type="evidence" value="ECO:0007669"/>
    <property type="project" value="TreeGrafter"/>
</dbReference>
<evidence type="ECO:0000256" key="1">
    <source>
        <dbReference type="ARBA" id="ARBA00023235"/>
    </source>
</evidence>
<dbReference type="EC" id="5.1.3.29" evidence="3"/>
<evidence type="ECO:0000256" key="3">
    <source>
        <dbReference type="ARBA" id="ARBA00038859"/>
    </source>
</evidence>
<protein>
    <recommendedName>
        <fullName evidence="3">L-fucose mutarotase</fullName>
        <ecNumber evidence="3">5.1.3.29</ecNumber>
    </recommendedName>
</protein>
<gene>
    <name evidence="4" type="ORF">FSP39_006947</name>
</gene>
<dbReference type="Gene3D" id="3.40.1650.10">
    <property type="entry name" value="RbsD-like domain"/>
    <property type="match status" value="2"/>
</dbReference>
<evidence type="ECO:0000313" key="4">
    <source>
        <dbReference type="EMBL" id="KAK3094843.1"/>
    </source>
</evidence>
<dbReference type="PANTHER" id="PTHR31690:SF4">
    <property type="entry name" value="FUCOSE MUTAROTASE"/>
    <property type="match status" value="1"/>
</dbReference>
<dbReference type="EMBL" id="VSWD01000008">
    <property type="protein sequence ID" value="KAK3094843.1"/>
    <property type="molecule type" value="Genomic_DNA"/>
</dbReference>
<dbReference type="InterPro" id="IPR007721">
    <property type="entry name" value="RbsD_FucU"/>
</dbReference>
<accession>A0AA88XZJ7</accession>
<organism evidence="4 5">
    <name type="scientific">Pinctada imbricata</name>
    <name type="common">Atlantic pearl-oyster</name>
    <name type="synonym">Pinctada martensii</name>
    <dbReference type="NCBI Taxonomy" id="66713"/>
    <lineage>
        <taxon>Eukaryota</taxon>
        <taxon>Metazoa</taxon>
        <taxon>Spiralia</taxon>
        <taxon>Lophotrochozoa</taxon>
        <taxon>Mollusca</taxon>
        <taxon>Bivalvia</taxon>
        <taxon>Autobranchia</taxon>
        <taxon>Pteriomorphia</taxon>
        <taxon>Pterioida</taxon>
        <taxon>Pterioidea</taxon>
        <taxon>Pteriidae</taxon>
        <taxon>Pinctada</taxon>
    </lineage>
</organism>
<dbReference type="InterPro" id="IPR050443">
    <property type="entry name" value="RbsD/FucU_mutarotase"/>
</dbReference>
<dbReference type="SUPFAM" id="SSF102546">
    <property type="entry name" value="RbsD-like"/>
    <property type="match status" value="1"/>
</dbReference>
<dbReference type="Pfam" id="PF05025">
    <property type="entry name" value="RbsD_FucU"/>
    <property type="match status" value="1"/>
</dbReference>
<keyword evidence="5" id="KW-1185">Reference proteome</keyword>
<dbReference type="GO" id="GO:0042806">
    <property type="term" value="F:fucose binding"/>
    <property type="evidence" value="ECO:0007669"/>
    <property type="project" value="TreeGrafter"/>
</dbReference>
<name>A0AA88XZJ7_PINIB</name>
<dbReference type="PANTHER" id="PTHR31690">
    <property type="entry name" value="FUCOSE MUTAROTASE"/>
    <property type="match status" value="1"/>
</dbReference>
<proteinExistence type="predicted"/>
<dbReference type="GO" id="GO:0036373">
    <property type="term" value="F:L-fucose mutarotase activity"/>
    <property type="evidence" value="ECO:0007669"/>
    <property type="project" value="UniProtKB-EC"/>
</dbReference>
<dbReference type="Proteomes" id="UP001186944">
    <property type="component" value="Unassembled WGS sequence"/>
</dbReference>
<keyword evidence="1" id="KW-0413">Isomerase</keyword>
<evidence type="ECO:0000313" key="5">
    <source>
        <dbReference type="Proteomes" id="UP001186944"/>
    </source>
</evidence>
<dbReference type="AlphaFoldDB" id="A0AA88XZJ7"/>
<comment type="caution">
    <text evidence="4">The sequence shown here is derived from an EMBL/GenBank/DDBJ whole genome shotgun (WGS) entry which is preliminary data.</text>
</comment>
<reference evidence="4" key="1">
    <citation type="submission" date="2019-08" db="EMBL/GenBank/DDBJ databases">
        <title>The improved chromosome-level genome for the pearl oyster Pinctada fucata martensii using PacBio sequencing and Hi-C.</title>
        <authorList>
            <person name="Zheng Z."/>
        </authorList>
    </citation>
    <scope>NUCLEOTIDE SEQUENCE</scope>
    <source>
        <strain evidence="4">ZZ-2019</strain>
        <tissue evidence="4">Adductor muscle</tissue>
    </source>
</reference>